<keyword evidence="6" id="KW-1185">Reference proteome</keyword>
<dbReference type="SMART" id="SM00248">
    <property type="entry name" value="ANK"/>
    <property type="match status" value="6"/>
</dbReference>
<feature type="repeat" description="ANK" evidence="3">
    <location>
        <begin position="173"/>
        <end position="205"/>
    </location>
</feature>
<dbReference type="SUPFAM" id="SSF48403">
    <property type="entry name" value="Ankyrin repeat"/>
    <property type="match status" value="1"/>
</dbReference>
<name>A0A0G4K3V3_9SPIR</name>
<evidence type="ECO:0000313" key="6">
    <source>
        <dbReference type="Proteomes" id="UP000043763"/>
    </source>
</evidence>
<dbReference type="PANTHER" id="PTHR24198:SF165">
    <property type="entry name" value="ANKYRIN REPEAT-CONTAINING PROTEIN-RELATED"/>
    <property type="match status" value="1"/>
</dbReference>
<dbReference type="Pfam" id="PF12796">
    <property type="entry name" value="Ank_2"/>
    <property type="match status" value="1"/>
</dbReference>
<dbReference type="InterPro" id="IPR036770">
    <property type="entry name" value="Ankyrin_rpt-contain_sf"/>
</dbReference>
<dbReference type="PROSITE" id="PS51257">
    <property type="entry name" value="PROKAR_LIPOPROTEIN"/>
    <property type="match status" value="1"/>
</dbReference>
<dbReference type="Pfam" id="PF13857">
    <property type="entry name" value="Ank_5"/>
    <property type="match status" value="2"/>
</dbReference>
<dbReference type="Gene3D" id="1.25.40.20">
    <property type="entry name" value="Ankyrin repeat-containing domain"/>
    <property type="match status" value="3"/>
</dbReference>
<dbReference type="AlphaFoldDB" id="A0A0G4K3V3"/>
<dbReference type="RefSeq" id="WP_048593472.1">
    <property type="nucleotide sequence ID" value="NZ_CVLB01000001.1"/>
</dbReference>
<sequence length="325" mass="35356">MRFILCTFLLLILLSCTQKSDVNVDENIQNDETSMEGGNIVQDLSIEDAIAEYEESPCIDIIKNLISSGNINNTLTETTNIVNAEDTEYDLSVTFDEGTTALMIASYYGYADLVNALIQNNADVNIKNKRNYTALLYATDIWSRQGIGIFDSNFNVVELLVMAKADVNAVNNYGWTPLFFAADNSNSDIVAFLVDNGANINAVSDEGITPLLLANDVETVKVLSKTVNINKANLAGITPLISFAGREISIEAISILLENGADVNMIDKDGETALSYAIENGNFEAALILLENNANPNLAKKKAKDLANIARELGDEEVASILDKY</sequence>
<proteinExistence type="predicted"/>
<dbReference type="PROSITE" id="PS50297">
    <property type="entry name" value="ANK_REP_REGION"/>
    <property type="match status" value="3"/>
</dbReference>
<evidence type="ECO:0000256" key="2">
    <source>
        <dbReference type="ARBA" id="ARBA00023043"/>
    </source>
</evidence>
<dbReference type="Proteomes" id="UP000043763">
    <property type="component" value="Unassembled WGS sequence"/>
</dbReference>
<dbReference type="EMBL" id="CVLB01000001">
    <property type="protein sequence ID" value="CRF31721.1"/>
    <property type="molecule type" value="Genomic_DNA"/>
</dbReference>
<feature type="signal peptide" evidence="4">
    <location>
        <begin position="1"/>
        <end position="20"/>
    </location>
</feature>
<feature type="repeat" description="ANK" evidence="3">
    <location>
        <begin position="97"/>
        <end position="129"/>
    </location>
</feature>
<protein>
    <submittedName>
        <fullName evidence="5">Ankyrin</fullName>
    </submittedName>
</protein>
<gene>
    <name evidence="5" type="ORF">BRSU_0327</name>
</gene>
<keyword evidence="4" id="KW-0732">Signal</keyword>
<reference evidence="6" key="1">
    <citation type="submission" date="2015-04" db="EMBL/GenBank/DDBJ databases">
        <authorList>
            <person name="Mushtaq Mamoona"/>
        </authorList>
    </citation>
    <scope>NUCLEOTIDE SEQUENCE [LARGE SCALE GENOMIC DNA]</scope>
    <source>
        <strain evidence="6">AN4859/03</strain>
    </source>
</reference>
<dbReference type="PANTHER" id="PTHR24198">
    <property type="entry name" value="ANKYRIN REPEAT AND PROTEIN KINASE DOMAIN-CONTAINING PROTEIN"/>
    <property type="match status" value="1"/>
</dbReference>
<dbReference type="InterPro" id="IPR002110">
    <property type="entry name" value="Ankyrin_rpt"/>
</dbReference>
<feature type="repeat" description="ANK" evidence="3">
    <location>
        <begin position="235"/>
        <end position="268"/>
    </location>
</feature>
<dbReference type="PROSITE" id="PS50088">
    <property type="entry name" value="ANK_REPEAT"/>
    <property type="match status" value="4"/>
</dbReference>
<evidence type="ECO:0000256" key="4">
    <source>
        <dbReference type="SAM" id="SignalP"/>
    </source>
</evidence>
<keyword evidence="2 3" id="KW-0040">ANK repeat</keyword>
<dbReference type="OrthoDB" id="306540at2"/>
<evidence type="ECO:0000313" key="5">
    <source>
        <dbReference type="EMBL" id="CRF31721.1"/>
    </source>
</evidence>
<evidence type="ECO:0000256" key="3">
    <source>
        <dbReference type="PROSITE-ProRule" id="PRU00023"/>
    </source>
</evidence>
<feature type="chain" id="PRO_5005194556" evidence="4">
    <location>
        <begin position="21"/>
        <end position="325"/>
    </location>
</feature>
<feature type="repeat" description="ANK" evidence="3">
    <location>
        <begin position="269"/>
        <end position="301"/>
    </location>
</feature>
<accession>A0A0G4K3V3</accession>
<evidence type="ECO:0000256" key="1">
    <source>
        <dbReference type="ARBA" id="ARBA00022737"/>
    </source>
</evidence>
<keyword evidence="1" id="KW-0677">Repeat</keyword>
<organism evidence="5 6">
    <name type="scientific">Brachyspira suanatina</name>
    <dbReference type="NCBI Taxonomy" id="381802"/>
    <lineage>
        <taxon>Bacteria</taxon>
        <taxon>Pseudomonadati</taxon>
        <taxon>Spirochaetota</taxon>
        <taxon>Spirochaetia</taxon>
        <taxon>Brachyspirales</taxon>
        <taxon>Brachyspiraceae</taxon>
        <taxon>Brachyspira</taxon>
    </lineage>
</organism>
<dbReference type="PRINTS" id="PR01415">
    <property type="entry name" value="ANKYRIN"/>
</dbReference>